<evidence type="ECO:0000313" key="2">
    <source>
        <dbReference type="Proteomes" id="UP000237105"/>
    </source>
</evidence>
<comment type="caution">
    <text evidence="1">The sequence shown here is derived from an EMBL/GenBank/DDBJ whole genome shotgun (WGS) entry which is preliminary data.</text>
</comment>
<protein>
    <submittedName>
        <fullName evidence="1">Uncharacterized protein</fullName>
    </submittedName>
</protein>
<dbReference type="EMBL" id="JXTB01000121">
    <property type="protein sequence ID" value="PON61474.1"/>
    <property type="molecule type" value="Genomic_DNA"/>
</dbReference>
<proteinExistence type="predicted"/>
<organism evidence="1 2">
    <name type="scientific">Parasponia andersonii</name>
    <name type="common">Sponia andersonii</name>
    <dbReference type="NCBI Taxonomy" id="3476"/>
    <lineage>
        <taxon>Eukaryota</taxon>
        <taxon>Viridiplantae</taxon>
        <taxon>Streptophyta</taxon>
        <taxon>Embryophyta</taxon>
        <taxon>Tracheophyta</taxon>
        <taxon>Spermatophyta</taxon>
        <taxon>Magnoliopsida</taxon>
        <taxon>eudicotyledons</taxon>
        <taxon>Gunneridae</taxon>
        <taxon>Pentapetalae</taxon>
        <taxon>rosids</taxon>
        <taxon>fabids</taxon>
        <taxon>Rosales</taxon>
        <taxon>Cannabaceae</taxon>
        <taxon>Parasponia</taxon>
    </lineage>
</organism>
<accession>A0A2P5CKC2</accession>
<sequence>MVLDLGSWVSYTTCHTMCSDTLCVCVCVCIGVSEGGFVGVPSYFGKAVLLGFIPSAFSIPPIKIIYL</sequence>
<dbReference type="Proteomes" id="UP000237105">
    <property type="component" value="Unassembled WGS sequence"/>
</dbReference>
<dbReference type="AlphaFoldDB" id="A0A2P5CKC2"/>
<evidence type="ECO:0000313" key="1">
    <source>
        <dbReference type="EMBL" id="PON61474.1"/>
    </source>
</evidence>
<reference evidence="2" key="1">
    <citation type="submission" date="2016-06" db="EMBL/GenBank/DDBJ databases">
        <title>Parallel loss of symbiosis genes in relatives of nitrogen-fixing non-legume Parasponia.</title>
        <authorList>
            <person name="Van Velzen R."/>
            <person name="Holmer R."/>
            <person name="Bu F."/>
            <person name="Rutten L."/>
            <person name="Van Zeijl A."/>
            <person name="Liu W."/>
            <person name="Santuari L."/>
            <person name="Cao Q."/>
            <person name="Sharma T."/>
            <person name="Shen D."/>
            <person name="Roswanjaya Y."/>
            <person name="Wardhani T."/>
            <person name="Kalhor M.S."/>
            <person name="Jansen J."/>
            <person name="Van den Hoogen J."/>
            <person name="Gungor B."/>
            <person name="Hartog M."/>
            <person name="Hontelez J."/>
            <person name="Verver J."/>
            <person name="Yang W.-C."/>
            <person name="Schijlen E."/>
            <person name="Repin R."/>
            <person name="Schilthuizen M."/>
            <person name="Schranz E."/>
            <person name="Heidstra R."/>
            <person name="Miyata K."/>
            <person name="Fedorova E."/>
            <person name="Kohlen W."/>
            <person name="Bisseling T."/>
            <person name="Smit S."/>
            <person name="Geurts R."/>
        </authorList>
    </citation>
    <scope>NUCLEOTIDE SEQUENCE [LARGE SCALE GENOMIC DNA]</scope>
    <source>
        <strain evidence="2">cv. WU1-14</strain>
    </source>
</reference>
<dbReference type="OrthoDB" id="10469488at2759"/>
<name>A0A2P5CKC2_PARAD</name>
<keyword evidence="2" id="KW-1185">Reference proteome</keyword>
<gene>
    <name evidence="1" type="ORF">PanWU01x14_145940</name>
</gene>